<dbReference type="EMBL" id="UINC01007699">
    <property type="protein sequence ID" value="SVA34657.1"/>
    <property type="molecule type" value="Genomic_DNA"/>
</dbReference>
<protein>
    <submittedName>
        <fullName evidence="1">Uncharacterized protein</fullName>
    </submittedName>
</protein>
<dbReference type="AlphaFoldDB" id="A0A381V4R1"/>
<evidence type="ECO:0000313" key="1">
    <source>
        <dbReference type="EMBL" id="SVA34657.1"/>
    </source>
</evidence>
<reference evidence="1" key="1">
    <citation type="submission" date="2018-05" db="EMBL/GenBank/DDBJ databases">
        <authorList>
            <person name="Lanie J.A."/>
            <person name="Ng W.-L."/>
            <person name="Kazmierczak K.M."/>
            <person name="Andrzejewski T.M."/>
            <person name="Davidsen T.M."/>
            <person name="Wayne K.J."/>
            <person name="Tettelin H."/>
            <person name="Glass J.I."/>
            <person name="Rusch D."/>
            <person name="Podicherti R."/>
            <person name="Tsui H.-C.T."/>
            <person name="Winkler M.E."/>
        </authorList>
    </citation>
    <scope>NUCLEOTIDE SEQUENCE</scope>
</reference>
<organism evidence="1">
    <name type="scientific">marine metagenome</name>
    <dbReference type="NCBI Taxonomy" id="408172"/>
    <lineage>
        <taxon>unclassified sequences</taxon>
        <taxon>metagenomes</taxon>
        <taxon>ecological metagenomes</taxon>
    </lineage>
</organism>
<proteinExistence type="predicted"/>
<sequence length="38" mass="4079">MLYKVTGATVEADTCASPQTVFSFGWAANNGDRERING</sequence>
<accession>A0A381V4R1</accession>
<gene>
    <name evidence="1" type="ORF">METZ01_LOCUS87511</name>
</gene>
<name>A0A381V4R1_9ZZZZ</name>